<comment type="caution">
    <text evidence="3">The sequence shown here is derived from an EMBL/GenBank/DDBJ whole genome shotgun (WGS) entry which is preliminary data.</text>
</comment>
<organism evidence="3 4">
    <name type="scientific">Saccharothrix mutabilis subsp. mutabilis</name>
    <dbReference type="NCBI Taxonomy" id="66855"/>
    <lineage>
        <taxon>Bacteria</taxon>
        <taxon>Bacillati</taxon>
        <taxon>Actinomycetota</taxon>
        <taxon>Actinomycetes</taxon>
        <taxon>Pseudonocardiales</taxon>
        <taxon>Pseudonocardiaceae</taxon>
        <taxon>Saccharothrix</taxon>
    </lineage>
</organism>
<sequence>MSQQVEEKVHRLRGEALVAKVKELLHEGTVRRLVIKDAKGHTVMEVPVTAGVVAAVAAPVVTAVAAVAALAGDWTIEVQRRETVEGDRPADGPEV</sequence>
<evidence type="ECO:0000313" key="3">
    <source>
        <dbReference type="EMBL" id="GAA0262221.1"/>
    </source>
</evidence>
<evidence type="ECO:0000313" key="4">
    <source>
        <dbReference type="Proteomes" id="UP001500416"/>
    </source>
</evidence>
<name>A0ABN0UUT1_9PSEU</name>
<dbReference type="Proteomes" id="UP001500416">
    <property type="component" value="Unassembled WGS sequence"/>
</dbReference>
<keyword evidence="1" id="KW-0472">Membrane</keyword>
<keyword evidence="1" id="KW-1133">Transmembrane helix</keyword>
<dbReference type="InterPro" id="IPR025642">
    <property type="entry name" value="DUF4342"/>
</dbReference>
<keyword evidence="1" id="KW-0812">Transmembrane</keyword>
<protein>
    <recommendedName>
        <fullName evidence="2">DUF4342 domain-containing protein</fullName>
    </recommendedName>
</protein>
<keyword evidence="4" id="KW-1185">Reference proteome</keyword>
<proteinExistence type="predicted"/>
<feature type="transmembrane region" description="Helical" evidence="1">
    <location>
        <begin position="48"/>
        <end position="71"/>
    </location>
</feature>
<reference evidence="3 4" key="1">
    <citation type="journal article" date="2019" name="Int. J. Syst. Evol. Microbiol.">
        <title>The Global Catalogue of Microorganisms (GCM) 10K type strain sequencing project: providing services to taxonomists for standard genome sequencing and annotation.</title>
        <authorList>
            <consortium name="The Broad Institute Genomics Platform"/>
            <consortium name="The Broad Institute Genome Sequencing Center for Infectious Disease"/>
            <person name="Wu L."/>
            <person name="Ma J."/>
        </authorList>
    </citation>
    <scope>NUCLEOTIDE SEQUENCE [LARGE SCALE GENOMIC DNA]</scope>
    <source>
        <strain evidence="3 4">JCM 3380</strain>
    </source>
</reference>
<feature type="domain" description="DUF4342" evidence="2">
    <location>
        <begin position="11"/>
        <end position="80"/>
    </location>
</feature>
<dbReference type="EMBL" id="BAAABU010000033">
    <property type="protein sequence ID" value="GAA0262221.1"/>
    <property type="molecule type" value="Genomic_DNA"/>
</dbReference>
<dbReference type="RefSeq" id="WP_343939937.1">
    <property type="nucleotide sequence ID" value="NZ_BAAABU010000033.1"/>
</dbReference>
<evidence type="ECO:0000259" key="2">
    <source>
        <dbReference type="Pfam" id="PF14242"/>
    </source>
</evidence>
<accession>A0ABN0UUT1</accession>
<dbReference type="Pfam" id="PF14242">
    <property type="entry name" value="DUF4342"/>
    <property type="match status" value="1"/>
</dbReference>
<evidence type="ECO:0000256" key="1">
    <source>
        <dbReference type="SAM" id="Phobius"/>
    </source>
</evidence>
<gene>
    <name evidence="3" type="ORF">GCM10010492_74100</name>
</gene>